<gene>
    <name evidence="1" type="ORF">L195_g047736</name>
</gene>
<accession>A0A2K3MLF8</accession>
<reference evidence="1 2" key="2">
    <citation type="journal article" date="2017" name="Front. Plant Sci.">
        <title>Gene Classification and Mining of Molecular Markers Useful in Red Clover (Trifolium pratense) Breeding.</title>
        <authorList>
            <person name="Istvanek J."/>
            <person name="Dluhosova J."/>
            <person name="Dluhos P."/>
            <person name="Patkova L."/>
            <person name="Nedelnik J."/>
            <person name="Repkova J."/>
        </authorList>
    </citation>
    <scope>NUCLEOTIDE SEQUENCE [LARGE SCALE GENOMIC DNA]</scope>
    <source>
        <strain evidence="2">cv. Tatra</strain>
        <tissue evidence="1">Young leaves</tissue>
    </source>
</reference>
<dbReference type="AlphaFoldDB" id="A0A2K3MLF8"/>
<dbReference type="EMBL" id="ASHM01066789">
    <property type="protein sequence ID" value="PNX91605.1"/>
    <property type="molecule type" value="Genomic_DNA"/>
</dbReference>
<proteinExistence type="predicted"/>
<organism evidence="1 2">
    <name type="scientific">Trifolium pratense</name>
    <name type="common">Red clover</name>
    <dbReference type="NCBI Taxonomy" id="57577"/>
    <lineage>
        <taxon>Eukaryota</taxon>
        <taxon>Viridiplantae</taxon>
        <taxon>Streptophyta</taxon>
        <taxon>Embryophyta</taxon>
        <taxon>Tracheophyta</taxon>
        <taxon>Spermatophyta</taxon>
        <taxon>Magnoliopsida</taxon>
        <taxon>eudicotyledons</taxon>
        <taxon>Gunneridae</taxon>
        <taxon>Pentapetalae</taxon>
        <taxon>rosids</taxon>
        <taxon>fabids</taxon>
        <taxon>Fabales</taxon>
        <taxon>Fabaceae</taxon>
        <taxon>Papilionoideae</taxon>
        <taxon>50 kb inversion clade</taxon>
        <taxon>NPAAA clade</taxon>
        <taxon>Hologalegina</taxon>
        <taxon>IRL clade</taxon>
        <taxon>Trifolieae</taxon>
        <taxon>Trifolium</taxon>
    </lineage>
</organism>
<dbReference type="PANTHER" id="PTHR35317">
    <property type="entry name" value="OS04G0629600 PROTEIN"/>
    <property type="match status" value="1"/>
</dbReference>
<evidence type="ECO:0000313" key="1">
    <source>
        <dbReference type="EMBL" id="PNX91605.1"/>
    </source>
</evidence>
<protein>
    <submittedName>
        <fullName evidence="1">Retrovirus-related Pol polyprotein from transposon TNT 1-94</fullName>
    </submittedName>
</protein>
<dbReference type="Proteomes" id="UP000236291">
    <property type="component" value="Unassembled WGS sequence"/>
</dbReference>
<sequence length="110" mass="12856">MAESNNYLQPSIPKFDSHYDHWSMLMENMLRSKEYWSLIEDGVIVAPEGATQDQIQAANESKLKDLKAKNYLFQEIDRSILETILNRGTTKEIWDSMRQKYQGSIKVKRA</sequence>
<dbReference type="PANTHER" id="PTHR35317:SF27">
    <property type="entry name" value="RETROVIRUS-RELATED POL POLYPROTEIN FROM TRANSPOSON TNT 1-94"/>
    <property type="match status" value="1"/>
</dbReference>
<comment type="caution">
    <text evidence="1">The sequence shown here is derived from an EMBL/GenBank/DDBJ whole genome shotgun (WGS) entry which is preliminary data.</text>
</comment>
<dbReference type="Pfam" id="PF14223">
    <property type="entry name" value="Retrotran_gag_2"/>
    <property type="match status" value="1"/>
</dbReference>
<evidence type="ECO:0000313" key="2">
    <source>
        <dbReference type="Proteomes" id="UP000236291"/>
    </source>
</evidence>
<reference evidence="1 2" key="1">
    <citation type="journal article" date="2014" name="Am. J. Bot.">
        <title>Genome assembly and annotation for red clover (Trifolium pratense; Fabaceae).</title>
        <authorList>
            <person name="Istvanek J."/>
            <person name="Jaros M."/>
            <person name="Krenek A."/>
            <person name="Repkova J."/>
        </authorList>
    </citation>
    <scope>NUCLEOTIDE SEQUENCE [LARGE SCALE GENOMIC DNA]</scope>
    <source>
        <strain evidence="2">cv. Tatra</strain>
        <tissue evidence="1">Young leaves</tissue>
    </source>
</reference>
<name>A0A2K3MLF8_TRIPR</name>